<feature type="compositionally biased region" description="Low complexity" evidence="6">
    <location>
        <begin position="28"/>
        <end position="38"/>
    </location>
</feature>
<feature type="region of interest" description="Disordered" evidence="6">
    <location>
        <begin position="171"/>
        <end position="204"/>
    </location>
</feature>
<feature type="region of interest" description="Disordered" evidence="6">
    <location>
        <begin position="17"/>
        <end position="38"/>
    </location>
</feature>
<evidence type="ECO:0000256" key="3">
    <source>
        <dbReference type="ARBA" id="ARBA00023136"/>
    </source>
</evidence>
<reference evidence="7" key="1">
    <citation type="submission" date="2022-10" db="EMBL/GenBank/DDBJ databases">
        <title>Genome sequence of Actinomyces israelii ATCC 10048.</title>
        <authorList>
            <person name="Watt R.M."/>
            <person name="Tong W.M."/>
        </authorList>
    </citation>
    <scope>NUCLEOTIDE SEQUENCE</scope>
    <source>
        <strain evidence="7">ATCC 10048</strain>
    </source>
</reference>
<evidence type="ECO:0000313" key="7">
    <source>
        <dbReference type="EMBL" id="MCZ0858345.1"/>
    </source>
</evidence>
<accession>A0ABT4IAX0</accession>
<proteinExistence type="predicted"/>
<organism evidence="7 8">
    <name type="scientific">Actinomyces israelii</name>
    <dbReference type="NCBI Taxonomy" id="1659"/>
    <lineage>
        <taxon>Bacteria</taxon>
        <taxon>Bacillati</taxon>
        <taxon>Actinomycetota</taxon>
        <taxon>Actinomycetes</taxon>
        <taxon>Actinomycetales</taxon>
        <taxon>Actinomycetaceae</taxon>
        <taxon>Actinomyces</taxon>
    </lineage>
</organism>
<keyword evidence="3" id="KW-0472">Membrane</keyword>
<dbReference type="Pfam" id="PF14041">
    <property type="entry name" value="Lipoprotein_21"/>
    <property type="match status" value="1"/>
</dbReference>
<keyword evidence="5 7" id="KW-0449">Lipoprotein</keyword>
<evidence type="ECO:0000256" key="6">
    <source>
        <dbReference type="SAM" id="MobiDB-lite"/>
    </source>
</evidence>
<sequence length="351" mass="36691">MLLVIALSAMALAGCGSSRSSKEDDAGADSQSAATASEAAGATTACADLTGEQALKKWGSMVPAAWSDLAADDPRSWDFQGAPVDTYDPCAGLSWITLSIHDPALSSPRQIMLFHHGEFAGTATARPYGFAPKVSRTSDDTLSVTYTWAQDGEEPKSASGSCTATYTWDESSGAATQTGDLPPEKELTATDQAPAPVPGAFPGAGGPMPANAVPITAFYNSGGNTGPAIIVTPSGNIGCDISFSEFEDTGCGILSYLQDRPFGVDEIGHTLWWVTGFNSGGQPHMAMRGGASAYQLGQENPQQYTAPMVVDYGQVVYYRTIVCASAENGLTCWNTDTGHGAFMNRQTTLFF</sequence>
<evidence type="ECO:0000256" key="2">
    <source>
        <dbReference type="ARBA" id="ARBA00022729"/>
    </source>
</evidence>
<evidence type="ECO:0000256" key="4">
    <source>
        <dbReference type="ARBA" id="ARBA00023139"/>
    </source>
</evidence>
<dbReference type="EMBL" id="JAPTMY010000020">
    <property type="protein sequence ID" value="MCZ0858345.1"/>
    <property type="molecule type" value="Genomic_DNA"/>
</dbReference>
<dbReference type="Proteomes" id="UP001072034">
    <property type="component" value="Unassembled WGS sequence"/>
</dbReference>
<evidence type="ECO:0000256" key="5">
    <source>
        <dbReference type="ARBA" id="ARBA00023288"/>
    </source>
</evidence>
<dbReference type="InterPro" id="IPR025971">
    <property type="entry name" value="LppP/LprE"/>
</dbReference>
<keyword evidence="8" id="KW-1185">Reference proteome</keyword>
<keyword evidence="1" id="KW-1003">Cell membrane</keyword>
<evidence type="ECO:0000256" key="1">
    <source>
        <dbReference type="ARBA" id="ARBA00022475"/>
    </source>
</evidence>
<name>A0ABT4IAX0_9ACTO</name>
<gene>
    <name evidence="7" type="ORF">OHJ16_09855</name>
</gene>
<dbReference type="RefSeq" id="WP_268917746.1">
    <property type="nucleotide sequence ID" value="NZ_JAPTMY010000020.1"/>
</dbReference>
<protein>
    <submittedName>
        <fullName evidence="7">LppP/LprE family lipoprotein</fullName>
    </submittedName>
</protein>
<evidence type="ECO:0000313" key="8">
    <source>
        <dbReference type="Proteomes" id="UP001072034"/>
    </source>
</evidence>
<keyword evidence="2" id="KW-0732">Signal</keyword>
<keyword evidence="4" id="KW-0564">Palmitate</keyword>
<comment type="caution">
    <text evidence="7">The sequence shown here is derived from an EMBL/GenBank/DDBJ whole genome shotgun (WGS) entry which is preliminary data.</text>
</comment>